<evidence type="ECO:0000313" key="2">
    <source>
        <dbReference type="Proteomes" id="UP000183031"/>
    </source>
</evidence>
<dbReference type="RefSeq" id="WP_033632133.1">
    <property type="nucleotide sequence ID" value="NZ_CBCSIN010000008.1"/>
</dbReference>
<dbReference type="Proteomes" id="UP000183031">
    <property type="component" value="Unassembled WGS sequence"/>
</dbReference>
<protein>
    <recommendedName>
        <fullName evidence="3">Lipoprotein</fullName>
    </recommendedName>
</protein>
<gene>
    <name evidence="1" type="ORF">SAMN02927935_03946</name>
</gene>
<dbReference type="EMBL" id="FMUT01000011">
    <property type="protein sequence ID" value="SCZ07205.1"/>
    <property type="molecule type" value="Genomic_DNA"/>
</dbReference>
<keyword evidence="2" id="KW-1185">Reference proteome</keyword>
<name>A0A1G5L2T4_9GAMM</name>
<comment type="caution">
    <text evidence="1">The sequence shown here is derived from an EMBL/GenBank/DDBJ whole genome shotgun (WGS) entry which is preliminary data.</text>
</comment>
<proteinExistence type="predicted"/>
<reference evidence="1 2" key="1">
    <citation type="submission" date="2016-10" db="EMBL/GenBank/DDBJ databases">
        <authorList>
            <person name="Varghese N."/>
            <person name="Submissions S."/>
        </authorList>
    </citation>
    <scope>NUCLEOTIDE SEQUENCE [LARGE SCALE GENOMIC DNA]</scope>
    <source>
        <strain evidence="1 2">CGMCC 1.6853</strain>
    </source>
</reference>
<accession>A0A1G5L2T4</accession>
<sequence length="375" mass="40684">MKRAVIAALLSVLISGCGPKALSPEQIQQVADLKSELVSTDAEIENAAKQQDTLNGGLIKSLVMARLEILKTNKALIQQRINAIESGSKVEIVTNQTAPDLKLAEKLTAELTMLTREISTAKQEAAQYDGGLVGAIKKATIATQEQSLAMLQQKLLSAKYGLAVPTIADHATSTASKSNQQEEPVAKDALLPPGIGPFGLQMGLTKKNVEDMTGVTLTAIPNRLNIYTTEVVPKTYYAFETYILLISPKVGLCRIRALSGDINTDSYGVALKSKVKDIAESLTANYGKGKATDVLLPGSLWKEPGDWMIGLLKKERYFGFDWEEKKDKPFKNDLQGIMLETTAVNSGVGSVYLQYDFKNVDECIKEANDKENSAL</sequence>
<evidence type="ECO:0000313" key="1">
    <source>
        <dbReference type="EMBL" id="SCZ07205.1"/>
    </source>
</evidence>
<dbReference type="PROSITE" id="PS51257">
    <property type="entry name" value="PROKAR_LIPOPROTEIN"/>
    <property type="match status" value="1"/>
</dbReference>
<organism evidence="1 2">
    <name type="scientific">Serratia nematodiphila</name>
    <dbReference type="NCBI Taxonomy" id="458197"/>
    <lineage>
        <taxon>Bacteria</taxon>
        <taxon>Pseudomonadati</taxon>
        <taxon>Pseudomonadota</taxon>
        <taxon>Gammaproteobacteria</taxon>
        <taxon>Enterobacterales</taxon>
        <taxon>Yersiniaceae</taxon>
        <taxon>Serratia</taxon>
    </lineage>
</organism>
<evidence type="ECO:0008006" key="3">
    <source>
        <dbReference type="Google" id="ProtNLM"/>
    </source>
</evidence>